<feature type="compositionally biased region" description="Polar residues" evidence="1">
    <location>
        <begin position="628"/>
        <end position="656"/>
    </location>
</feature>
<feature type="compositionally biased region" description="Low complexity" evidence="1">
    <location>
        <begin position="249"/>
        <end position="264"/>
    </location>
</feature>
<comment type="caution">
    <text evidence="2">The sequence shown here is derived from an EMBL/GenBank/DDBJ whole genome shotgun (WGS) entry which is preliminary data.</text>
</comment>
<feature type="region of interest" description="Disordered" evidence="1">
    <location>
        <begin position="227"/>
        <end position="264"/>
    </location>
</feature>
<feature type="region of interest" description="Disordered" evidence="1">
    <location>
        <begin position="680"/>
        <end position="750"/>
    </location>
</feature>
<proteinExistence type="predicted"/>
<dbReference type="Proteomes" id="UP000823405">
    <property type="component" value="Unassembled WGS sequence"/>
</dbReference>
<feature type="region of interest" description="Disordered" evidence="1">
    <location>
        <begin position="130"/>
        <end position="213"/>
    </location>
</feature>
<organism evidence="2 3">
    <name type="scientific">Linnemannia gamsii</name>
    <dbReference type="NCBI Taxonomy" id="64522"/>
    <lineage>
        <taxon>Eukaryota</taxon>
        <taxon>Fungi</taxon>
        <taxon>Fungi incertae sedis</taxon>
        <taxon>Mucoromycota</taxon>
        <taxon>Mortierellomycotina</taxon>
        <taxon>Mortierellomycetes</taxon>
        <taxon>Mortierellales</taxon>
        <taxon>Mortierellaceae</taxon>
        <taxon>Linnemannia</taxon>
    </lineage>
</organism>
<sequence>MPKSTRGNFNYVEISMYKPFNSSSSTSQTSSTAHSQGYRASTHETHENHENHEPQYSNPAFSPTVHVPQSVLSSSNSNDGYRSSIDELPTHMMNQTFGYLAQHEQLHQHQGRPSVESTPRPAFDALQHHQNIHQQPPQLPQHQQPSLSPPHGLQYQNFNQQRDLESNSNNNGPVDHSDTMNSFEQQHQNGRQQQLHVAQVSSQPPLGPPIQLVNGMHPARLALLQTEDKPETPKKKSKAEKAPAPPGTTTPAPTAAKSNAPKPKLVIPVPTKAGLKADHLTVRLQAAIASKSAKKLSNIVKKAAGECIVRAFLYIMGRSFSFMSLDLFLNLYREAFGCPKLTEAHIRDSMLEAKLFKTMIETKVENGSPQRKYYRLSTIFFRVLESRTNSSAEIPTARKDVMYDLANKANLPPITPIPQAMVKYLLDGWDLKLHNIAVQHYAYTPARWPTVAPLNDLQPFLAYWYTPQYEFSQHMTPPKTAVPAKTKTGSTPSSTTPSSPAATTSTSQGSTSNSTPTIDGNALVFELLLDTAKLQGKPGKEARRLLRMHEQRLIDADINVPPQVSAVLEDDTLSDNSDMELDDDDEDDAPAAIDLTPAPVPMTVCPPANDNTPTPVTFTRVIENLSNGATLSDQGPAVQSSQFPVKNHSQMSTQNKGKMPDRTSGPVRINMKQERYQPYLDMHTGEGSPGSDSGKQSKLMGEDGTSMKGSSGLPRSGIPFNRNLPTLPRPSLPPLEGQGSSSSNPMTLAMLAGGVGSDMTTTEPLLRRSRDDILRQRRMAMNKIIEYTMKMPMRMGPKD</sequence>
<feature type="compositionally biased region" description="Low complexity" evidence="1">
    <location>
        <begin position="483"/>
        <end position="517"/>
    </location>
</feature>
<feature type="region of interest" description="Disordered" evidence="1">
    <location>
        <begin position="20"/>
        <end position="86"/>
    </location>
</feature>
<feature type="region of interest" description="Disordered" evidence="1">
    <location>
        <begin position="628"/>
        <end position="668"/>
    </location>
</feature>
<dbReference type="OrthoDB" id="2449211at2759"/>
<protein>
    <submittedName>
        <fullName evidence="2">Uncharacterized protein</fullName>
    </submittedName>
</protein>
<feature type="compositionally biased region" description="Basic and acidic residues" evidence="1">
    <location>
        <begin position="41"/>
        <end position="53"/>
    </location>
</feature>
<dbReference type="AlphaFoldDB" id="A0A9P6RAK2"/>
<reference evidence="2" key="1">
    <citation type="journal article" date="2020" name="Fungal Divers.">
        <title>Resolving the Mortierellaceae phylogeny through synthesis of multi-gene phylogenetics and phylogenomics.</title>
        <authorList>
            <person name="Vandepol N."/>
            <person name="Liber J."/>
            <person name="Desiro A."/>
            <person name="Na H."/>
            <person name="Kennedy M."/>
            <person name="Barry K."/>
            <person name="Grigoriev I.V."/>
            <person name="Miller A.N."/>
            <person name="O'Donnell K."/>
            <person name="Stajich J.E."/>
            <person name="Bonito G."/>
        </authorList>
    </citation>
    <scope>NUCLEOTIDE SEQUENCE</scope>
    <source>
        <strain evidence="2">NVP60</strain>
    </source>
</reference>
<accession>A0A9P6RAK2</accession>
<dbReference type="EMBL" id="JAAAIN010000418">
    <property type="protein sequence ID" value="KAG0314791.1"/>
    <property type="molecule type" value="Genomic_DNA"/>
</dbReference>
<evidence type="ECO:0000256" key="1">
    <source>
        <dbReference type="SAM" id="MobiDB-lite"/>
    </source>
</evidence>
<feature type="compositionally biased region" description="Low complexity" evidence="1">
    <location>
        <begin position="130"/>
        <end position="151"/>
    </location>
</feature>
<feature type="compositionally biased region" description="Low complexity" evidence="1">
    <location>
        <begin position="22"/>
        <end position="32"/>
    </location>
</feature>
<feature type="compositionally biased region" description="Polar residues" evidence="1">
    <location>
        <begin position="154"/>
        <end position="172"/>
    </location>
</feature>
<feature type="region of interest" description="Disordered" evidence="1">
    <location>
        <begin position="475"/>
        <end position="517"/>
    </location>
</feature>
<name>A0A9P6RAK2_9FUNG</name>
<feature type="compositionally biased region" description="Low complexity" evidence="1">
    <location>
        <begin position="185"/>
        <end position="194"/>
    </location>
</feature>
<keyword evidence="3" id="KW-1185">Reference proteome</keyword>
<feature type="compositionally biased region" description="Polar residues" evidence="1">
    <location>
        <begin position="195"/>
        <end position="204"/>
    </location>
</feature>
<gene>
    <name evidence="2" type="ORF">BGZ97_008945</name>
</gene>
<evidence type="ECO:0000313" key="2">
    <source>
        <dbReference type="EMBL" id="KAG0314791.1"/>
    </source>
</evidence>
<evidence type="ECO:0000313" key="3">
    <source>
        <dbReference type="Proteomes" id="UP000823405"/>
    </source>
</evidence>